<evidence type="ECO:0000256" key="2">
    <source>
        <dbReference type="ARBA" id="ARBA00008837"/>
    </source>
</evidence>
<reference evidence="5 6" key="1">
    <citation type="journal article" date="2022" name="Front. Cell. Infect. Microbiol.">
        <title>The Genomes of Two Strains of Taenia crassiceps the Animal Model for the Study of Human Cysticercosis.</title>
        <authorList>
            <person name="Bobes R.J."/>
            <person name="Estrada K."/>
            <person name="Rios-Valencia D.G."/>
            <person name="Calderon-Gallegos A."/>
            <person name="de la Torre P."/>
            <person name="Carrero J.C."/>
            <person name="Sanchez-Flores A."/>
            <person name="Laclette J.P."/>
        </authorList>
    </citation>
    <scope>NUCLEOTIDE SEQUENCE [LARGE SCALE GENOMIC DNA]</scope>
    <source>
        <strain evidence="5">WFUcys</strain>
    </source>
</reference>
<dbReference type="InterPro" id="IPR027417">
    <property type="entry name" value="P-loop_NTPase"/>
</dbReference>
<name>A0ABR4Q2Y2_9CEST</name>
<evidence type="ECO:0000256" key="1">
    <source>
        <dbReference type="ARBA" id="ARBA00005043"/>
    </source>
</evidence>
<sequence length="368" mass="41474">MAKDARINHSKALGGCSLCNFYLVKMLKLLLGFCAGFYCGAYYQDKYKITPVSEPKEAVDLCALLTQEIPIPAERPLPYLIFVTSLGLSASHEEVFVTTISGLLSSAGVNEQATTSLLIAAKQPVERYMTHLTSLLHRSEGRHKVTAFDLSESFHASPVMQSGEDLYNDLRERVTIFINSVEEGRKPLIFLDDLSVLTDLGVPSNRFLGFLLVSNLHYLVIGYHGNRDGVSDDFLLHLARRRAELCVDVRPLDTGYSDTIDGQLTISQRHQEHSEDGPARPTKFHFRAVDRRIQCFYPGASNLNLRKLVFTGFCKRQVLFRSIPFATTLPMSLTYVEEEANRRIDQPRPSTKWRPTTCRCKIHVTKPC</sequence>
<keyword evidence="4" id="KW-0812">Transmembrane</keyword>
<evidence type="ECO:0000256" key="4">
    <source>
        <dbReference type="SAM" id="Phobius"/>
    </source>
</evidence>
<keyword evidence="4" id="KW-0472">Membrane</keyword>
<dbReference type="Proteomes" id="UP001651158">
    <property type="component" value="Unassembled WGS sequence"/>
</dbReference>
<evidence type="ECO:0000313" key="5">
    <source>
        <dbReference type="EMBL" id="KAL5103952.1"/>
    </source>
</evidence>
<dbReference type="EMBL" id="JAKROA010000015">
    <property type="protein sequence ID" value="KAL5103952.1"/>
    <property type="molecule type" value="Genomic_DNA"/>
</dbReference>
<comment type="caution">
    <text evidence="5">The sequence shown here is derived from an EMBL/GenBank/DDBJ whole genome shotgun (WGS) entry which is preliminary data.</text>
</comment>
<keyword evidence="6" id="KW-1185">Reference proteome</keyword>
<dbReference type="Gene3D" id="3.40.50.300">
    <property type="entry name" value="P-loop containing nucleotide triphosphate hydrolases"/>
    <property type="match status" value="1"/>
</dbReference>
<dbReference type="InterPro" id="IPR018627">
    <property type="entry name" value="ELP6"/>
</dbReference>
<dbReference type="PANTHER" id="PTHR16184:SF6">
    <property type="entry name" value="ELONGATOR COMPLEX PROTEIN 6"/>
    <property type="match status" value="1"/>
</dbReference>
<dbReference type="Pfam" id="PF09807">
    <property type="entry name" value="ELP6"/>
    <property type="match status" value="1"/>
</dbReference>
<organism evidence="5 6">
    <name type="scientific">Taenia crassiceps</name>
    <dbReference type="NCBI Taxonomy" id="6207"/>
    <lineage>
        <taxon>Eukaryota</taxon>
        <taxon>Metazoa</taxon>
        <taxon>Spiralia</taxon>
        <taxon>Lophotrochozoa</taxon>
        <taxon>Platyhelminthes</taxon>
        <taxon>Cestoda</taxon>
        <taxon>Eucestoda</taxon>
        <taxon>Cyclophyllidea</taxon>
        <taxon>Taeniidae</taxon>
        <taxon>Taenia</taxon>
    </lineage>
</organism>
<dbReference type="PANTHER" id="PTHR16184">
    <property type="entry name" value="ELONGATOR COMPLEX PROTEIN 6"/>
    <property type="match status" value="1"/>
</dbReference>
<gene>
    <name evidence="5" type="ORF">TcWFU_006945</name>
</gene>
<proteinExistence type="inferred from homology"/>
<comment type="similarity">
    <text evidence="2">Belongs to the ELP6 family.</text>
</comment>
<feature type="transmembrane region" description="Helical" evidence="4">
    <location>
        <begin position="21"/>
        <end position="43"/>
    </location>
</feature>
<keyword evidence="4" id="KW-1133">Transmembrane helix</keyword>
<evidence type="ECO:0000256" key="3">
    <source>
        <dbReference type="ARBA" id="ARBA00020263"/>
    </source>
</evidence>
<protein>
    <recommendedName>
        <fullName evidence="3">Elongator complex protein 6</fullName>
    </recommendedName>
</protein>
<evidence type="ECO:0000313" key="6">
    <source>
        <dbReference type="Proteomes" id="UP001651158"/>
    </source>
</evidence>
<comment type="pathway">
    <text evidence="1">tRNA modification; 5-methoxycarbonylmethyl-2-thiouridine-tRNA biosynthesis.</text>
</comment>
<accession>A0ABR4Q2Y2</accession>